<proteinExistence type="predicted"/>
<reference evidence="2" key="1">
    <citation type="journal article" date="2014" name="Microb. Cell Fact.">
        <title>Exploiting Issatchenkia orientalis SD108 for succinic acid production.</title>
        <authorList>
            <person name="Xiao H."/>
            <person name="Shao Z."/>
            <person name="Jiang Y."/>
            <person name="Dole S."/>
            <person name="Zhao H."/>
        </authorList>
    </citation>
    <scope>NUCLEOTIDE SEQUENCE [LARGE SCALE GENOMIC DNA]</scope>
    <source>
        <strain evidence="2">SD108</strain>
    </source>
</reference>
<evidence type="ECO:0000313" key="2">
    <source>
        <dbReference type="Proteomes" id="UP000029867"/>
    </source>
</evidence>
<evidence type="ECO:0000313" key="1">
    <source>
        <dbReference type="EMBL" id="KGK35101.1"/>
    </source>
</evidence>
<dbReference type="AlphaFoldDB" id="A0A099NTA1"/>
<comment type="caution">
    <text evidence="1">The sequence shown here is derived from an EMBL/GenBank/DDBJ whole genome shotgun (WGS) entry which is preliminary data.</text>
</comment>
<dbReference type="Proteomes" id="UP000029867">
    <property type="component" value="Unassembled WGS sequence"/>
</dbReference>
<accession>A0A099NTA1</accession>
<protein>
    <submittedName>
        <fullName evidence="1">Uncharacterized protein</fullName>
    </submittedName>
</protein>
<dbReference type="VEuPathDB" id="FungiDB:C5L36_0B03205"/>
<name>A0A099NTA1_PICKU</name>
<dbReference type="HOGENOM" id="CLU_2109381_0_0_1"/>
<dbReference type="EMBL" id="JQFK01000968">
    <property type="protein sequence ID" value="KGK35101.1"/>
    <property type="molecule type" value="Genomic_DNA"/>
</dbReference>
<gene>
    <name evidence="1" type="ORF">JL09_g5749</name>
</gene>
<organism evidence="1 2">
    <name type="scientific">Pichia kudriavzevii</name>
    <name type="common">Yeast</name>
    <name type="synonym">Issatchenkia orientalis</name>
    <dbReference type="NCBI Taxonomy" id="4909"/>
    <lineage>
        <taxon>Eukaryota</taxon>
        <taxon>Fungi</taxon>
        <taxon>Dikarya</taxon>
        <taxon>Ascomycota</taxon>
        <taxon>Saccharomycotina</taxon>
        <taxon>Pichiomycetes</taxon>
        <taxon>Pichiales</taxon>
        <taxon>Pichiaceae</taxon>
        <taxon>Pichia</taxon>
    </lineage>
</organism>
<sequence>MQAQLTRQVIMKAPVLARASTITAAAATAMAVRRFSSDSTRNNNIQHLLKNSGIDSKHGSFATFAEYRKFIIQKDPETMQARFRIMIKDGNAQKLPETEAEQSHFAENVKKVAYR</sequence>